<dbReference type="Proteomes" id="UP000033423">
    <property type="component" value="Unassembled WGS sequence"/>
</dbReference>
<feature type="coiled-coil region" evidence="5">
    <location>
        <begin position="174"/>
        <end position="201"/>
    </location>
</feature>
<dbReference type="EMBL" id="LACI01000935">
    <property type="protein sequence ID" value="KJU85636.1"/>
    <property type="molecule type" value="Genomic_DNA"/>
</dbReference>
<keyword evidence="5" id="KW-0175">Coiled coil</keyword>
<dbReference type="Gene3D" id="3.40.50.300">
    <property type="entry name" value="P-loop containing nucleotide triphosphate hydrolases"/>
    <property type="match status" value="1"/>
</dbReference>
<accession>A0A0F3GUS6</accession>
<dbReference type="PROSITE" id="PS51206">
    <property type="entry name" value="SF3_HELICASE_1"/>
    <property type="match status" value="1"/>
</dbReference>
<name>A0A0F3GUS6_9BACT</name>
<evidence type="ECO:0000256" key="3">
    <source>
        <dbReference type="ARBA" id="ARBA00022806"/>
    </source>
</evidence>
<dbReference type="GO" id="GO:0016787">
    <property type="term" value="F:hydrolase activity"/>
    <property type="evidence" value="ECO:0007669"/>
    <property type="project" value="UniProtKB-KW"/>
</dbReference>
<evidence type="ECO:0000256" key="4">
    <source>
        <dbReference type="ARBA" id="ARBA00022840"/>
    </source>
</evidence>
<reference evidence="7 8" key="1">
    <citation type="submission" date="2015-02" db="EMBL/GenBank/DDBJ databases">
        <title>Single-cell genomics of uncultivated deep-branching MTB reveals a conserved set of magnetosome genes.</title>
        <authorList>
            <person name="Kolinko S."/>
            <person name="Richter M."/>
            <person name="Glockner F.O."/>
            <person name="Brachmann A."/>
            <person name="Schuler D."/>
        </authorList>
    </citation>
    <scope>NUCLEOTIDE SEQUENCE [LARGE SCALE GENOMIC DNA]</scope>
    <source>
        <strain evidence="7">TM-1</strain>
    </source>
</reference>
<dbReference type="InterPro" id="IPR004968">
    <property type="entry name" value="DNA_primase/NTPase_C"/>
</dbReference>
<dbReference type="GO" id="GO:0005524">
    <property type="term" value="F:ATP binding"/>
    <property type="evidence" value="ECO:0007669"/>
    <property type="project" value="UniProtKB-KW"/>
</dbReference>
<dbReference type="SUPFAM" id="SSF52540">
    <property type="entry name" value="P-loop containing nucleoside triphosphate hydrolases"/>
    <property type="match status" value="1"/>
</dbReference>
<keyword evidence="1" id="KW-0547">Nucleotide-binding</keyword>
<dbReference type="InterPro" id="IPR014015">
    <property type="entry name" value="Helicase_SF3_DNA-vir"/>
</dbReference>
<evidence type="ECO:0000256" key="2">
    <source>
        <dbReference type="ARBA" id="ARBA00022801"/>
    </source>
</evidence>
<dbReference type="AlphaFoldDB" id="A0A0F3GUS6"/>
<dbReference type="GO" id="GO:0004386">
    <property type="term" value="F:helicase activity"/>
    <property type="evidence" value="ECO:0007669"/>
    <property type="project" value="UniProtKB-KW"/>
</dbReference>
<keyword evidence="4" id="KW-0067">ATP-binding</keyword>
<proteinExistence type="predicted"/>
<evidence type="ECO:0000256" key="5">
    <source>
        <dbReference type="SAM" id="Coils"/>
    </source>
</evidence>
<gene>
    <name evidence="7" type="ORF">MBAV_002169</name>
</gene>
<evidence type="ECO:0000313" key="7">
    <source>
        <dbReference type="EMBL" id="KJU85636.1"/>
    </source>
</evidence>
<evidence type="ECO:0000259" key="6">
    <source>
        <dbReference type="PROSITE" id="PS51206"/>
    </source>
</evidence>
<dbReference type="Pfam" id="PF19263">
    <property type="entry name" value="DUF5906"/>
    <property type="match status" value="1"/>
</dbReference>
<keyword evidence="3" id="KW-0347">Helicase</keyword>
<evidence type="ECO:0000256" key="1">
    <source>
        <dbReference type="ARBA" id="ARBA00022741"/>
    </source>
</evidence>
<organism evidence="7 8">
    <name type="scientific">Candidatus Magnetobacterium bavaricum</name>
    <dbReference type="NCBI Taxonomy" id="29290"/>
    <lineage>
        <taxon>Bacteria</taxon>
        <taxon>Pseudomonadati</taxon>
        <taxon>Nitrospirota</taxon>
        <taxon>Thermodesulfovibrionia</taxon>
        <taxon>Thermodesulfovibrionales</taxon>
        <taxon>Candidatus Magnetobacteriaceae</taxon>
        <taxon>Candidatus Magnetobacterium</taxon>
    </lineage>
</organism>
<dbReference type="PANTHER" id="PTHR35372">
    <property type="entry name" value="ATP BINDING PROTEIN-RELATED"/>
    <property type="match status" value="1"/>
</dbReference>
<protein>
    <submittedName>
        <fullName evidence="7">DNA primase</fullName>
    </submittedName>
</protein>
<feature type="domain" description="SF3 helicase" evidence="6">
    <location>
        <begin position="1"/>
        <end position="148"/>
    </location>
</feature>
<sequence length="269" mass="31069">MFGYCLIPDISLEKAFMLIGSGKNGKSTLLKLLRAFIGGKNTSTIPLQDLANHRFKRAEIVGKLLNICPDLSNETIKDSSYFKPMVSGDMVDAERKNKDPFSFTPFARHIYSANEIPRSYDKTYAYYRRWIIIPFEKRFDGKKADLNLISKLIRPTELSGLLNLAITGVRRVLINHAFTERDSVKQALERYERDNDNVTEYLKDMCLFGSDYKVKRTEFYSAYKSWCEAENMKVQSNKAVYKKIRERKEIGEIHGDKDGYYFTGIGIKN</sequence>
<dbReference type="InterPro" id="IPR006500">
    <property type="entry name" value="Helicase_put_C_phage/plasmid"/>
</dbReference>
<dbReference type="InterPro" id="IPR045455">
    <property type="entry name" value="NrS-1_pol-like_helicase"/>
</dbReference>
<dbReference type="InterPro" id="IPR027417">
    <property type="entry name" value="P-loop_NTPase"/>
</dbReference>
<dbReference type="Pfam" id="PF03288">
    <property type="entry name" value="Pox_D5"/>
    <property type="match status" value="1"/>
</dbReference>
<dbReference type="NCBIfam" id="TIGR01613">
    <property type="entry name" value="primase_Cterm"/>
    <property type="match status" value="1"/>
</dbReference>
<keyword evidence="8" id="KW-1185">Reference proteome</keyword>
<dbReference type="PANTHER" id="PTHR35372:SF2">
    <property type="entry name" value="SF3 HELICASE DOMAIN-CONTAINING PROTEIN"/>
    <property type="match status" value="1"/>
</dbReference>
<dbReference type="InterPro" id="IPR051620">
    <property type="entry name" value="ORF904-like_C"/>
</dbReference>
<evidence type="ECO:0000313" key="8">
    <source>
        <dbReference type="Proteomes" id="UP000033423"/>
    </source>
</evidence>
<keyword evidence="2" id="KW-0378">Hydrolase</keyword>
<comment type="caution">
    <text evidence="7">The sequence shown here is derived from an EMBL/GenBank/DDBJ whole genome shotgun (WGS) entry which is preliminary data.</text>
</comment>